<evidence type="ECO:0000313" key="2">
    <source>
        <dbReference type="EMBL" id="TQK76209.1"/>
    </source>
</evidence>
<protein>
    <recommendedName>
        <fullName evidence="1">Zinc-ribbon domain-containing protein</fullName>
    </recommendedName>
</protein>
<evidence type="ECO:0000259" key="1">
    <source>
        <dbReference type="Pfam" id="PF10005"/>
    </source>
</evidence>
<keyword evidence="3" id="KW-1185">Reference proteome</keyword>
<dbReference type="PIRSF" id="PIRSF012641">
    <property type="entry name" value="UCP012641"/>
    <property type="match status" value="1"/>
</dbReference>
<gene>
    <name evidence="2" type="ORF">FB389_0869</name>
</gene>
<dbReference type="AlphaFoldDB" id="A0A542SNM6"/>
<dbReference type="OrthoDB" id="256753at2"/>
<dbReference type="EMBL" id="VFNV01000001">
    <property type="protein sequence ID" value="TQK76209.1"/>
    <property type="molecule type" value="Genomic_DNA"/>
</dbReference>
<proteinExistence type="predicted"/>
<feature type="domain" description="Zinc-ribbon" evidence="1">
    <location>
        <begin position="3"/>
        <end position="87"/>
    </location>
</feature>
<organism evidence="2 3">
    <name type="scientific">Rarobacter incanus</name>
    <dbReference type="NCBI Taxonomy" id="153494"/>
    <lineage>
        <taxon>Bacteria</taxon>
        <taxon>Bacillati</taxon>
        <taxon>Actinomycetota</taxon>
        <taxon>Actinomycetes</taxon>
        <taxon>Micrococcales</taxon>
        <taxon>Rarobacteraceae</taxon>
        <taxon>Rarobacter</taxon>
    </lineage>
</organism>
<comment type="caution">
    <text evidence="2">The sequence shown here is derived from an EMBL/GenBank/DDBJ whole genome shotgun (WGS) entry which is preliminary data.</text>
</comment>
<dbReference type="InterPro" id="IPR011201">
    <property type="entry name" value="Zinc-ribbon_6_bact"/>
</dbReference>
<dbReference type="RefSeq" id="WP_142111520.1">
    <property type="nucleotide sequence ID" value="NZ_BAAATB010000002.1"/>
</dbReference>
<evidence type="ECO:0000313" key="3">
    <source>
        <dbReference type="Proteomes" id="UP000316181"/>
    </source>
</evidence>
<dbReference type="Pfam" id="PF10005">
    <property type="entry name" value="Zn_ribbon_DZR_6"/>
    <property type="match status" value="1"/>
</dbReference>
<sequence length="359" mass="40266">MRVFSCSRCGSLVNFEDARCLTCGAALGYVHGVDRMRALGTDGQATWAGAQWRRCAESDGGCNWLVRTSDPDPECAACRLIRRRPADNDETGQGLLSQAKVAERRLLFQLLEHSLPITSAREAEGGLAFDLLSSTSEGEKVVTGHADGIVTIDLDEVGDAYRESIRVEFGEPYRTMLGHFRHEIGHYYWQVIVADSPVIDEFRDIFGDERESYADAIERHYSEGTPPNWQDNFISEYATMHPWEDFAESWAHYLHITDTLQTAASFRMRLGGLVGDKLADSLKGTLTTAPDLSMTGYHNVDFGRILDTWHPLALAFNQINRSMGKADLYPFVIPAPVRKKMTFVHEVIGAYVRLHQTEQ</sequence>
<reference evidence="2 3" key="1">
    <citation type="submission" date="2019-06" db="EMBL/GenBank/DDBJ databases">
        <title>Sequencing the genomes of 1000 actinobacteria strains.</title>
        <authorList>
            <person name="Klenk H.-P."/>
        </authorList>
    </citation>
    <scope>NUCLEOTIDE SEQUENCE [LARGE SCALE GENOMIC DNA]</scope>
    <source>
        <strain evidence="2 3">DSM 10596</strain>
    </source>
</reference>
<dbReference type="InterPro" id="IPR031321">
    <property type="entry name" value="UCP012641"/>
</dbReference>
<dbReference type="Gene3D" id="3.40.390.70">
    <property type="match status" value="1"/>
</dbReference>
<name>A0A542SNM6_9MICO</name>
<accession>A0A542SNM6</accession>
<dbReference type="Proteomes" id="UP000316181">
    <property type="component" value="Unassembled WGS sequence"/>
</dbReference>
<dbReference type="Pfam" id="PF15887">
    <property type="entry name" value="Peptidase_Mx"/>
    <property type="match status" value="1"/>
</dbReference>